<keyword evidence="6 7" id="KW-0472">Membrane</keyword>
<dbReference type="KEGG" id="ara:Arad_10048"/>
<evidence type="ECO:0000313" key="8">
    <source>
        <dbReference type="EMBL" id="ACM28586.1"/>
    </source>
</evidence>
<proteinExistence type="inferred from homology"/>
<sequence length="202" mass="21754">MLCTIRPLPRGRKALTLGRELSTTCSGCRGSAPANNFHPHCRNHLLLAVLGASTASTWRNIVENAQSIWQTAAILIARLIFTVVFVMAVSFKFMDMGATAGYIAAAGFPFPLFLAWCAAILEVLLAIAFLTGALFVPAALAAAVYVIFLGFSFHGPARWAGNQAEFGFFVDHFVFLAGLLFAAVHGPGRVLAVKWASWPNRV</sequence>
<name>B9JMJ8_RHIR8</name>
<evidence type="ECO:0000256" key="7">
    <source>
        <dbReference type="SAM" id="Phobius"/>
    </source>
</evidence>
<organism evidence="8 9">
    <name type="scientific">Rhizobium rhizogenes (strain K84 / ATCC BAA-868)</name>
    <name type="common">Agrobacterium radiobacter</name>
    <dbReference type="NCBI Taxonomy" id="311403"/>
    <lineage>
        <taxon>Bacteria</taxon>
        <taxon>Pseudomonadati</taxon>
        <taxon>Pseudomonadota</taxon>
        <taxon>Alphaproteobacteria</taxon>
        <taxon>Hyphomicrobiales</taxon>
        <taxon>Rhizobiaceae</taxon>
        <taxon>Rhizobium/Agrobacterium group</taxon>
        <taxon>Rhizobium</taxon>
    </lineage>
</organism>
<feature type="transmembrane region" description="Helical" evidence="7">
    <location>
        <begin position="101"/>
        <end position="121"/>
    </location>
</feature>
<keyword evidence="3" id="KW-1003">Cell membrane</keyword>
<dbReference type="GO" id="GO:0005886">
    <property type="term" value="C:plasma membrane"/>
    <property type="evidence" value="ECO:0007669"/>
    <property type="project" value="UniProtKB-SubCell"/>
</dbReference>
<keyword evidence="4 7" id="KW-0812">Transmembrane</keyword>
<dbReference type="InterPro" id="IPR032808">
    <property type="entry name" value="DoxX"/>
</dbReference>
<evidence type="ECO:0000256" key="5">
    <source>
        <dbReference type="ARBA" id="ARBA00022989"/>
    </source>
</evidence>
<evidence type="ECO:0000256" key="3">
    <source>
        <dbReference type="ARBA" id="ARBA00022475"/>
    </source>
</evidence>
<accession>B9JMJ8</accession>
<dbReference type="Pfam" id="PF07681">
    <property type="entry name" value="DoxX"/>
    <property type="match status" value="1"/>
</dbReference>
<dbReference type="AlphaFoldDB" id="B9JMJ8"/>
<dbReference type="Proteomes" id="UP000001600">
    <property type="component" value="Chromosome 2"/>
</dbReference>
<evidence type="ECO:0000313" key="9">
    <source>
        <dbReference type="Proteomes" id="UP000001600"/>
    </source>
</evidence>
<gene>
    <name evidence="8" type="ordered locus">Arad_10048</name>
</gene>
<dbReference type="PANTHER" id="PTHR33452">
    <property type="entry name" value="OXIDOREDUCTASE CATD-RELATED"/>
    <property type="match status" value="1"/>
</dbReference>
<dbReference type="eggNOG" id="COG2259">
    <property type="taxonomic scope" value="Bacteria"/>
</dbReference>
<dbReference type="STRING" id="311403.Arad_10048"/>
<evidence type="ECO:0000256" key="1">
    <source>
        <dbReference type="ARBA" id="ARBA00004651"/>
    </source>
</evidence>
<feature type="transmembrane region" description="Helical" evidence="7">
    <location>
        <begin position="127"/>
        <end position="154"/>
    </location>
</feature>
<protein>
    <submittedName>
        <fullName evidence="8">Conserved hypothetical membrane protein</fullName>
    </submittedName>
</protein>
<dbReference type="InterPro" id="IPR051907">
    <property type="entry name" value="DoxX-like_oxidoreductase"/>
</dbReference>
<dbReference type="HOGENOM" id="CLU_1352258_0_0_5"/>
<evidence type="ECO:0000256" key="4">
    <source>
        <dbReference type="ARBA" id="ARBA00022692"/>
    </source>
</evidence>
<reference evidence="8 9" key="1">
    <citation type="journal article" date="2009" name="J. Bacteriol.">
        <title>Genome sequences of three Agrobacterium biovars help elucidate the evolution of multichromosome genomes in bacteria.</title>
        <authorList>
            <person name="Slater S.C."/>
            <person name="Goldman B.S."/>
            <person name="Goodner B."/>
            <person name="Setubal J.C."/>
            <person name="Farrand S.K."/>
            <person name="Nester E.W."/>
            <person name="Burr T.J."/>
            <person name="Banta L."/>
            <person name="Dickerman A.W."/>
            <person name="Paulsen I."/>
            <person name="Otten L."/>
            <person name="Suen G."/>
            <person name="Welch R."/>
            <person name="Almeida N.F."/>
            <person name="Arnold F."/>
            <person name="Burton O.T."/>
            <person name="Du Z."/>
            <person name="Ewing A."/>
            <person name="Godsy E."/>
            <person name="Heisel S."/>
            <person name="Houmiel K.L."/>
            <person name="Jhaveri J."/>
            <person name="Lu J."/>
            <person name="Miller N.M."/>
            <person name="Norton S."/>
            <person name="Chen Q."/>
            <person name="Phoolcharoen W."/>
            <person name="Ohlin V."/>
            <person name="Ondrusek D."/>
            <person name="Pride N."/>
            <person name="Stricklin S.L."/>
            <person name="Sun J."/>
            <person name="Wheeler C."/>
            <person name="Wilson L."/>
            <person name="Zhu H."/>
            <person name="Wood D.W."/>
        </authorList>
    </citation>
    <scope>NUCLEOTIDE SEQUENCE [LARGE SCALE GENOMIC DNA]</scope>
    <source>
        <strain evidence="9">K84 / ATCC BAA-868</strain>
    </source>
</reference>
<evidence type="ECO:0000256" key="6">
    <source>
        <dbReference type="ARBA" id="ARBA00023136"/>
    </source>
</evidence>
<keyword evidence="5 7" id="KW-1133">Transmembrane helix</keyword>
<dbReference type="PANTHER" id="PTHR33452:SF1">
    <property type="entry name" value="INNER MEMBRANE PROTEIN YPHA-RELATED"/>
    <property type="match status" value="1"/>
</dbReference>
<comment type="subcellular location">
    <subcellularLocation>
        <location evidence="1">Cell membrane</location>
        <topology evidence="1">Multi-pass membrane protein</topology>
    </subcellularLocation>
</comment>
<comment type="similarity">
    <text evidence="2">Belongs to the DoxX family.</text>
</comment>
<evidence type="ECO:0000256" key="2">
    <source>
        <dbReference type="ARBA" id="ARBA00006679"/>
    </source>
</evidence>
<dbReference type="EMBL" id="CP000629">
    <property type="protein sequence ID" value="ACM28586.1"/>
    <property type="molecule type" value="Genomic_DNA"/>
</dbReference>
<feature type="transmembrane region" description="Helical" evidence="7">
    <location>
        <begin position="166"/>
        <end position="185"/>
    </location>
</feature>
<feature type="transmembrane region" description="Helical" evidence="7">
    <location>
        <begin position="68"/>
        <end position="89"/>
    </location>
</feature>